<sequence length="396" mass="43876">MAGAASLDSLFQGLVEDEISCHHFLVQAATTTPPPKIHLRSELNNWTALRETLQALAYNLSTEDPWIRLGLPKDEGGAPTQELIDQRCNMGALLMTVADAETWTTEDVGRAKHFTVLLEKAREDCTADLGRVLRECRRRKGGADAVPRWLEPSPDLLSFFVQRSTQDDDKLALHLSNLPEVALNSFSKVVPMETCRTFYRLLNKGGTGCTELLNLLQGSATMLWAPDDRDVFQTFMGMFQKRALTSPEPLALTWVIPHAPFPGCSSPESIMELWTHPIFSGKWKALVKKVEFLRQPTRGVFSGSVAPLYHLKSLVLVTVSGSGMCEQPCMVQWRPTIADFDSGPAIFVDCTADDLQTTHRTILRTSVPSPGSVEWSGPVRSLNSGRAPTLLVYRLL</sequence>
<proteinExistence type="predicted"/>
<accession>A0ABN9SVM5</accession>
<evidence type="ECO:0000313" key="1">
    <source>
        <dbReference type="EMBL" id="CAK0836584.1"/>
    </source>
</evidence>
<evidence type="ECO:0000313" key="2">
    <source>
        <dbReference type="Proteomes" id="UP001189429"/>
    </source>
</evidence>
<dbReference type="EMBL" id="CAUYUJ010013669">
    <property type="protein sequence ID" value="CAK0836584.1"/>
    <property type="molecule type" value="Genomic_DNA"/>
</dbReference>
<keyword evidence="2" id="KW-1185">Reference proteome</keyword>
<gene>
    <name evidence="1" type="ORF">PCOR1329_LOCUS33027</name>
</gene>
<comment type="caution">
    <text evidence="1">The sequence shown here is derived from an EMBL/GenBank/DDBJ whole genome shotgun (WGS) entry which is preliminary data.</text>
</comment>
<organism evidence="1 2">
    <name type="scientific">Prorocentrum cordatum</name>
    <dbReference type="NCBI Taxonomy" id="2364126"/>
    <lineage>
        <taxon>Eukaryota</taxon>
        <taxon>Sar</taxon>
        <taxon>Alveolata</taxon>
        <taxon>Dinophyceae</taxon>
        <taxon>Prorocentrales</taxon>
        <taxon>Prorocentraceae</taxon>
        <taxon>Prorocentrum</taxon>
    </lineage>
</organism>
<dbReference type="Proteomes" id="UP001189429">
    <property type="component" value="Unassembled WGS sequence"/>
</dbReference>
<name>A0ABN9SVM5_9DINO</name>
<reference evidence="1" key="1">
    <citation type="submission" date="2023-10" db="EMBL/GenBank/DDBJ databases">
        <authorList>
            <person name="Chen Y."/>
            <person name="Shah S."/>
            <person name="Dougan E. K."/>
            <person name="Thang M."/>
            <person name="Chan C."/>
        </authorList>
    </citation>
    <scope>NUCLEOTIDE SEQUENCE [LARGE SCALE GENOMIC DNA]</scope>
</reference>
<protein>
    <submittedName>
        <fullName evidence="1">Uncharacterized protein</fullName>
    </submittedName>
</protein>